<dbReference type="InterPro" id="IPR000914">
    <property type="entry name" value="SBP_5_dom"/>
</dbReference>
<feature type="domain" description="Solute-binding protein family 5" evidence="2">
    <location>
        <begin position="76"/>
        <end position="454"/>
    </location>
</feature>
<dbReference type="GO" id="GO:0015833">
    <property type="term" value="P:peptide transport"/>
    <property type="evidence" value="ECO:0007669"/>
    <property type="project" value="TreeGrafter"/>
</dbReference>
<name>A0A3R8REV3_9CORY</name>
<dbReference type="Proteomes" id="UP000276526">
    <property type="component" value="Unassembled WGS sequence"/>
</dbReference>
<evidence type="ECO:0000313" key="3">
    <source>
        <dbReference type="EMBL" id="RRO87394.1"/>
    </source>
</evidence>
<sequence>MRPVRTLLAVVAGLSLLLGACSAPDRPDPELISVFTSEPQNPLIPTNTNENGGGVILSTLFRGLIRYAPDGTTRLAVAESITPNDDATRFDIRLRPGWTFSNGEPVTADSFINAWNYGAAVRNGQAQSTFFESIKGYDDVASEGATSDTMSGLRKVDDLEFTVELSAPESTWPDRLGATTYSPLPSVAFEDMDAFGQHPVGNGPYMFDSWQHNVDIRVLRNPTYAGDDPARNTGLDFRVYTSVDTAYSDLQSGDLDSVRETVGPRDLASYQADFPDSHSSRPFAAVQYITVPSSLPHFGPGEEGRLRRQAISLAVDRRLVTDKVFFSSRTPARDFGAPTLSGGVPDLRGADVLDHNPDRARQLWAQADAISPWTGTFEVAYNADGGHKEWVEAVTNSVRQTLGIEAHGKAYPNFKGMRNDIVAGTVDAAFRSGWNADYPSIANFLEPNFATGAASNDGDYSNPEFDRLLTAARSMTDPEEARRTYIRAQEILLRDLPAIPLWYYAASTAWNPALRGFETGWDGTPVFTEITKETD</sequence>
<dbReference type="PANTHER" id="PTHR30290">
    <property type="entry name" value="PERIPLASMIC BINDING COMPONENT OF ABC TRANSPORTER"/>
    <property type="match status" value="1"/>
</dbReference>
<proteinExistence type="predicted"/>
<gene>
    <name evidence="3" type="ORF">CXF48_02320</name>
</gene>
<protein>
    <submittedName>
        <fullName evidence="3">ABC transporter substrate-binding protein</fullName>
    </submittedName>
</protein>
<dbReference type="PANTHER" id="PTHR30290:SF83">
    <property type="entry name" value="ABC TRANSPORTER SUBSTRATE-BINDING PROTEIN"/>
    <property type="match status" value="1"/>
</dbReference>
<dbReference type="Pfam" id="PF00496">
    <property type="entry name" value="SBP_bac_5"/>
    <property type="match status" value="1"/>
</dbReference>
<reference evidence="3 4" key="1">
    <citation type="submission" date="2018-01" db="EMBL/GenBank/DDBJ databases">
        <title>Twenty Corynebacterium bovis Genomes.</title>
        <authorList>
            <person name="Gulvik C.A."/>
        </authorList>
    </citation>
    <scope>NUCLEOTIDE SEQUENCE [LARGE SCALE GENOMIC DNA]</scope>
    <source>
        <strain evidence="3 4">F6900</strain>
    </source>
</reference>
<evidence type="ECO:0000256" key="1">
    <source>
        <dbReference type="SAM" id="SignalP"/>
    </source>
</evidence>
<dbReference type="GO" id="GO:0043190">
    <property type="term" value="C:ATP-binding cassette (ABC) transporter complex"/>
    <property type="evidence" value="ECO:0007669"/>
    <property type="project" value="InterPro"/>
</dbReference>
<evidence type="ECO:0000313" key="4">
    <source>
        <dbReference type="Proteomes" id="UP000276526"/>
    </source>
</evidence>
<dbReference type="AlphaFoldDB" id="A0A3R8REV3"/>
<dbReference type="InterPro" id="IPR030678">
    <property type="entry name" value="Peptide/Ni-bd"/>
</dbReference>
<dbReference type="InterPro" id="IPR039424">
    <property type="entry name" value="SBP_5"/>
</dbReference>
<dbReference type="CDD" id="cd00995">
    <property type="entry name" value="PBP2_NikA_DppA_OppA_like"/>
    <property type="match status" value="1"/>
</dbReference>
<comment type="caution">
    <text evidence="3">The sequence shown here is derived from an EMBL/GenBank/DDBJ whole genome shotgun (WGS) entry which is preliminary data.</text>
</comment>
<dbReference type="PROSITE" id="PS51257">
    <property type="entry name" value="PROKAR_LIPOPROTEIN"/>
    <property type="match status" value="1"/>
</dbReference>
<dbReference type="Gene3D" id="3.10.105.10">
    <property type="entry name" value="Dipeptide-binding Protein, Domain 3"/>
    <property type="match status" value="1"/>
</dbReference>
<dbReference type="PIRSF" id="PIRSF002741">
    <property type="entry name" value="MppA"/>
    <property type="match status" value="1"/>
</dbReference>
<accession>A0A3R8REV3</accession>
<feature type="chain" id="PRO_5039653503" evidence="1">
    <location>
        <begin position="24"/>
        <end position="535"/>
    </location>
</feature>
<dbReference type="GO" id="GO:1904680">
    <property type="term" value="F:peptide transmembrane transporter activity"/>
    <property type="evidence" value="ECO:0007669"/>
    <property type="project" value="TreeGrafter"/>
</dbReference>
<dbReference type="EMBL" id="PQNK01000003">
    <property type="protein sequence ID" value="RRO87394.1"/>
    <property type="molecule type" value="Genomic_DNA"/>
</dbReference>
<organism evidence="3 4">
    <name type="scientific">Corynebacterium bovis</name>
    <dbReference type="NCBI Taxonomy" id="36808"/>
    <lineage>
        <taxon>Bacteria</taxon>
        <taxon>Bacillati</taxon>
        <taxon>Actinomycetota</taxon>
        <taxon>Actinomycetes</taxon>
        <taxon>Mycobacteriales</taxon>
        <taxon>Corynebacteriaceae</taxon>
        <taxon>Corynebacterium</taxon>
    </lineage>
</organism>
<dbReference type="GO" id="GO:0042597">
    <property type="term" value="C:periplasmic space"/>
    <property type="evidence" value="ECO:0007669"/>
    <property type="project" value="UniProtKB-ARBA"/>
</dbReference>
<dbReference type="SUPFAM" id="SSF53850">
    <property type="entry name" value="Periplasmic binding protein-like II"/>
    <property type="match status" value="1"/>
</dbReference>
<feature type="signal peptide" evidence="1">
    <location>
        <begin position="1"/>
        <end position="23"/>
    </location>
</feature>
<dbReference type="Gene3D" id="3.90.76.10">
    <property type="entry name" value="Dipeptide-binding Protein, Domain 1"/>
    <property type="match status" value="1"/>
</dbReference>
<evidence type="ECO:0000259" key="2">
    <source>
        <dbReference type="Pfam" id="PF00496"/>
    </source>
</evidence>
<dbReference type="Gene3D" id="3.40.190.10">
    <property type="entry name" value="Periplasmic binding protein-like II"/>
    <property type="match status" value="1"/>
</dbReference>
<keyword evidence="1" id="KW-0732">Signal</keyword>